<proteinExistence type="predicted"/>
<evidence type="ECO:0000256" key="2">
    <source>
        <dbReference type="ARBA" id="ARBA00023125"/>
    </source>
</evidence>
<dbReference type="InterPro" id="IPR001867">
    <property type="entry name" value="OmpR/PhoB-type_DNA-bd"/>
</dbReference>
<reference evidence="6 7" key="1">
    <citation type="submission" date="2020-02" db="EMBL/GenBank/DDBJ databases">
        <title>Paenibacillus sp. nov., isolated from rhizosphere soil of tomato.</title>
        <authorList>
            <person name="Weon H.-Y."/>
            <person name="Lee S.A."/>
        </authorList>
    </citation>
    <scope>NUCLEOTIDE SEQUENCE [LARGE SCALE GENOMIC DNA]</scope>
    <source>
        <strain evidence="6 7">14171R-81</strain>
    </source>
</reference>
<dbReference type="Gene3D" id="1.10.10.10">
    <property type="entry name" value="Winged helix-like DNA-binding domain superfamily/Winged helix DNA-binding domain"/>
    <property type="match status" value="1"/>
</dbReference>
<dbReference type="GO" id="GO:0006355">
    <property type="term" value="P:regulation of DNA-templated transcription"/>
    <property type="evidence" value="ECO:0007669"/>
    <property type="project" value="InterPro"/>
</dbReference>
<dbReference type="SUPFAM" id="SSF46894">
    <property type="entry name" value="C-terminal effector domain of the bipartite response regulators"/>
    <property type="match status" value="1"/>
</dbReference>
<evidence type="ECO:0000256" key="4">
    <source>
        <dbReference type="PROSITE-ProRule" id="PRU01091"/>
    </source>
</evidence>
<dbReference type="SMART" id="SM00862">
    <property type="entry name" value="Trans_reg_C"/>
    <property type="match status" value="1"/>
</dbReference>
<gene>
    <name evidence="6" type="ORF">GZH47_13750</name>
</gene>
<feature type="domain" description="OmpR/PhoB-type" evidence="5">
    <location>
        <begin position="1"/>
        <end position="103"/>
    </location>
</feature>
<dbReference type="EMBL" id="CP048286">
    <property type="protein sequence ID" value="QHW31796.1"/>
    <property type="molecule type" value="Genomic_DNA"/>
</dbReference>
<dbReference type="AlphaFoldDB" id="A0A6C0P0P8"/>
<keyword evidence="2 4" id="KW-0238">DNA-binding</keyword>
<organism evidence="6 7">
    <name type="scientific">Paenibacillus rhizovicinus</name>
    <dbReference type="NCBI Taxonomy" id="2704463"/>
    <lineage>
        <taxon>Bacteria</taxon>
        <taxon>Bacillati</taxon>
        <taxon>Bacillota</taxon>
        <taxon>Bacilli</taxon>
        <taxon>Bacillales</taxon>
        <taxon>Paenibacillaceae</taxon>
        <taxon>Paenibacillus</taxon>
    </lineage>
</organism>
<evidence type="ECO:0000259" key="5">
    <source>
        <dbReference type="PROSITE" id="PS51755"/>
    </source>
</evidence>
<dbReference type="GO" id="GO:0003677">
    <property type="term" value="F:DNA binding"/>
    <property type="evidence" value="ECO:0007669"/>
    <property type="project" value="UniProtKB-UniRule"/>
</dbReference>
<evidence type="ECO:0000313" key="7">
    <source>
        <dbReference type="Proteomes" id="UP000479114"/>
    </source>
</evidence>
<feature type="DNA-binding region" description="OmpR/PhoB-type" evidence="4">
    <location>
        <begin position="1"/>
        <end position="103"/>
    </location>
</feature>
<accession>A0A6C0P0P8</accession>
<evidence type="ECO:0000313" key="6">
    <source>
        <dbReference type="EMBL" id="QHW31796.1"/>
    </source>
</evidence>
<protein>
    <submittedName>
        <fullName evidence="6">Winged helix-turn-helix domain-containing protein</fullName>
    </submittedName>
</protein>
<dbReference type="PROSITE" id="PS51755">
    <property type="entry name" value="OMPR_PHOB"/>
    <property type="match status" value="1"/>
</dbReference>
<evidence type="ECO:0000256" key="3">
    <source>
        <dbReference type="ARBA" id="ARBA00023163"/>
    </source>
</evidence>
<dbReference type="RefSeq" id="WP_162640602.1">
    <property type="nucleotide sequence ID" value="NZ_CP048286.1"/>
</dbReference>
<evidence type="ECO:0000256" key="1">
    <source>
        <dbReference type="ARBA" id="ARBA00023015"/>
    </source>
</evidence>
<dbReference type="Proteomes" id="UP000479114">
    <property type="component" value="Chromosome"/>
</dbReference>
<sequence length="105" mass="12537">MERIKIGKNLYLDPFARCLDNLDSKIFLTQLEFLILSFFSNNLNTVLYVEDILDYINKATSFQKNYTEQNVYVYIQKIRSKLEEDKRNPKILLNVRPGYILMFQS</sequence>
<name>A0A6C0P0P8_9BACL</name>
<dbReference type="KEGG" id="prz:GZH47_13750"/>
<dbReference type="InterPro" id="IPR016032">
    <property type="entry name" value="Sig_transdc_resp-reg_C-effctor"/>
</dbReference>
<dbReference type="Pfam" id="PF00486">
    <property type="entry name" value="Trans_reg_C"/>
    <property type="match status" value="1"/>
</dbReference>
<dbReference type="InterPro" id="IPR036388">
    <property type="entry name" value="WH-like_DNA-bd_sf"/>
</dbReference>
<keyword evidence="7" id="KW-1185">Reference proteome</keyword>
<keyword evidence="1" id="KW-0805">Transcription regulation</keyword>
<keyword evidence="3" id="KW-0804">Transcription</keyword>
<dbReference type="GO" id="GO:0000160">
    <property type="term" value="P:phosphorelay signal transduction system"/>
    <property type="evidence" value="ECO:0007669"/>
    <property type="project" value="InterPro"/>
</dbReference>